<feature type="compositionally biased region" description="Basic and acidic residues" evidence="1">
    <location>
        <begin position="193"/>
        <end position="205"/>
    </location>
</feature>
<proteinExistence type="predicted"/>
<dbReference type="AlphaFoldDB" id="A0AAP0EVY4"/>
<organism evidence="2 3">
    <name type="scientific">Stephania cephalantha</name>
    <dbReference type="NCBI Taxonomy" id="152367"/>
    <lineage>
        <taxon>Eukaryota</taxon>
        <taxon>Viridiplantae</taxon>
        <taxon>Streptophyta</taxon>
        <taxon>Embryophyta</taxon>
        <taxon>Tracheophyta</taxon>
        <taxon>Spermatophyta</taxon>
        <taxon>Magnoliopsida</taxon>
        <taxon>Ranunculales</taxon>
        <taxon>Menispermaceae</taxon>
        <taxon>Menispermoideae</taxon>
        <taxon>Cissampelideae</taxon>
        <taxon>Stephania</taxon>
    </lineage>
</organism>
<accession>A0AAP0EVY4</accession>
<gene>
    <name evidence="2" type="ORF">Scep_024120</name>
</gene>
<dbReference type="Proteomes" id="UP001419268">
    <property type="component" value="Unassembled WGS sequence"/>
</dbReference>
<evidence type="ECO:0000313" key="2">
    <source>
        <dbReference type="EMBL" id="KAK9100690.1"/>
    </source>
</evidence>
<name>A0AAP0EVY4_9MAGN</name>
<feature type="compositionally biased region" description="Low complexity" evidence="1">
    <location>
        <begin position="179"/>
        <end position="192"/>
    </location>
</feature>
<sequence length="205" mass="22244">MWRPHIAHDVGSILDLVLWWRCGTRTAPMMLYVLGLGDVVALWCRCSAKIRSFSFLLHLFTLPACRLVWEIIASIVPSISTSCTFNNSTVSSVSGEPLLPVKSNCCGRRSLLSDDGGGRRSLRQTTEADGAHLQTTEAGRRCCETTERTAARTKEDGRTRAAADDGGGGGADKDDGGDARAAGQTTEATATRRTSEDERRRRADK</sequence>
<dbReference type="EMBL" id="JBBNAG010000010">
    <property type="protein sequence ID" value="KAK9100690.1"/>
    <property type="molecule type" value="Genomic_DNA"/>
</dbReference>
<comment type="caution">
    <text evidence="2">The sequence shown here is derived from an EMBL/GenBank/DDBJ whole genome shotgun (WGS) entry which is preliminary data.</text>
</comment>
<keyword evidence="3" id="KW-1185">Reference proteome</keyword>
<evidence type="ECO:0000256" key="1">
    <source>
        <dbReference type="SAM" id="MobiDB-lite"/>
    </source>
</evidence>
<feature type="region of interest" description="Disordered" evidence="1">
    <location>
        <begin position="141"/>
        <end position="205"/>
    </location>
</feature>
<feature type="compositionally biased region" description="Basic and acidic residues" evidence="1">
    <location>
        <begin position="141"/>
        <end position="163"/>
    </location>
</feature>
<evidence type="ECO:0000313" key="3">
    <source>
        <dbReference type="Proteomes" id="UP001419268"/>
    </source>
</evidence>
<reference evidence="2 3" key="1">
    <citation type="submission" date="2024-01" db="EMBL/GenBank/DDBJ databases">
        <title>Genome assemblies of Stephania.</title>
        <authorList>
            <person name="Yang L."/>
        </authorList>
    </citation>
    <scope>NUCLEOTIDE SEQUENCE [LARGE SCALE GENOMIC DNA]</scope>
    <source>
        <strain evidence="2">JXDWG</strain>
        <tissue evidence="2">Leaf</tissue>
    </source>
</reference>
<protein>
    <submittedName>
        <fullName evidence="2">Uncharacterized protein</fullName>
    </submittedName>
</protein>